<dbReference type="EMBL" id="CALSBS010000003">
    <property type="protein sequence ID" value="CAH6636172.1"/>
    <property type="molecule type" value="Genomic_DNA"/>
</dbReference>
<evidence type="ECO:0000313" key="1">
    <source>
        <dbReference type="EMBL" id="CAH6636172.1"/>
    </source>
</evidence>
<dbReference type="SUPFAM" id="SSF140804">
    <property type="entry name" value="YidB-like"/>
    <property type="match status" value="1"/>
</dbReference>
<evidence type="ECO:0000313" key="2">
    <source>
        <dbReference type="Proteomes" id="UP001152651"/>
    </source>
</evidence>
<dbReference type="Gene3D" id="1.10.10.690">
    <property type="entry name" value="YidB-like"/>
    <property type="match status" value="1"/>
</dbReference>
<reference evidence="1" key="1">
    <citation type="submission" date="2022-05" db="EMBL/GenBank/DDBJ databases">
        <authorList>
            <person name="Blom J."/>
        </authorList>
    </citation>
    <scope>NUCLEOTIDE SEQUENCE</scope>
    <source>
        <strain evidence="1">Type strain: CPO20170097</strain>
    </source>
</reference>
<sequence>MGLFDEVVGSFLNGDAGKYQAILNWVNEQGGIQALLQKLQNGGLGDILSTWISNQHSNQPVSGDQLESALGTPAVSDLGQKLGIDTGSASTMLAEYLPKVIDALSPQGEVEPQAHNDLLSAGMDLLKSGKLFG</sequence>
<protein>
    <submittedName>
        <fullName evidence="1">YidB-like protein</fullName>
    </submittedName>
</protein>
<organism evidence="1 2">
    <name type="scientific">Pseudocitrobacter vendiensis</name>
    <dbReference type="NCBI Taxonomy" id="2488306"/>
    <lineage>
        <taxon>Bacteria</taxon>
        <taxon>Pseudomonadati</taxon>
        <taxon>Pseudomonadota</taxon>
        <taxon>Gammaproteobacteria</taxon>
        <taxon>Enterobacterales</taxon>
        <taxon>Enterobacteriaceae</taxon>
        <taxon>Pseudocitrobacter</taxon>
    </lineage>
</organism>
<dbReference type="InterPro" id="IPR027405">
    <property type="entry name" value="YidB-like"/>
</dbReference>
<dbReference type="Pfam" id="PF20159">
    <property type="entry name" value="YidB"/>
    <property type="match status" value="1"/>
</dbReference>
<proteinExistence type="predicted"/>
<comment type="caution">
    <text evidence="1">The sequence shown here is derived from an EMBL/GenBank/DDBJ whole genome shotgun (WGS) entry which is preliminary data.</text>
</comment>
<accession>A0ABM9F5Y0</accession>
<gene>
    <name evidence="1" type="ORF">FBBNIHIM_05010</name>
</gene>
<dbReference type="InterPro" id="IPR045372">
    <property type="entry name" value="YidB"/>
</dbReference>
<dbReference type="RefSeq" id="WP_253897152.1">
    <property type="nucleotide sequence ID" value="NZ_CALSBS010000003.1"/>
</dbReference>
<keyword evidence="2" id="KW-1185">Reference proteome</keyword>
<dbReference type="Proteomes" id="UP001152651">
    <property type="component" value="Unassembled WGS sequence"/>
</dbReference>
<name>A0ABM9F5Y0_9ENTR</name>